<comment type="caution">
    <text evidence="1">The sequence shown here is derived from an EMBL/GenBank/DDBJ whole genome shotgun (WGS) entry which is preliminary data.</text>
</comment>
<protein>
    <submittedName>
        <fullName evidence="1">3-deoxy-manno-octulosonate cytidylyltransferase</fullName>
    </submittedName>
</protein>
<gene>
    <name evidence="1" type="ORF">STAS_05748</name>
</gene>
<evidence type="ECO:0000313" key="1">
    <source>
        <dbReference type="EMBL" id="GER29843.1"/>
    </source>
</evidence>
<proteinExistence type="predicted"/>
<organism evidence="1 2">
    <name type="scientific">Striga asiatica</name>
    <name type="common">Asiatic witchweed</name>
    <name type="synonym">Buchnera asiatica</name>
    <dbReference type="NCBI Taxonomy" id="4170"/>
    <lineage>
        <taxon>Eukaryota</taxon>
        <taxon>Viridiplantae</taxon>
        <taxon>Streptophyta</taxon>
        <taxon>Embryophyta</taxon>
        <taxon>Tracheophyta</taxon>
        <taxon>Spermatophyta</taxon>
        <taxon>Magnoliopsida</taxon>
        <taxon>eudicotyledons</taxon>
        <taxon>Gunneridae</taxon>
        <taxon>Pentapetalae</taxon>
        <taxon>asterids</taxon>
        <taxon>lamiids</taxon>
        <taxon>Lamiales</taxon>
        <taxon>Orobanchaceae</taxon>
        <taxon>Buchnereae</taxon>
        <taxon>Striga</taxon>
    </lineage>
</organism>
<accession>A0A5A7PAE5</accession>
<dbReference type="AlphaFoldDB" id="A0A5A7PAE5"/>
<sequence length="117" mass="13205">MQAFKKRSARKHMDIIFGHEGSDFLTVLQREDHDNGLDATLDDEVSTPIKLPSQPQRRDRKIRFSFKSVETLVPRDRIERTAMHTSTTTTPRHIATISAITSSLSKSSVNLATGRDV</sequence>
<keyword evidence="1" id="KW-0808">Transferase</keyword>
<dbReference type="Proteomes" id="UP000325081">
    <property type="component" value="Unassembled WGS sequence"/>
</dbReference>
<keyword evidence="1" id="KW-0548">Nucleotidyltransferase</keyword>
<reference evidence="2" key="1">
    <citation type="journal article" date="2019" name="Curr. Biol.">
        <title>Genome Sequence of Striga asiatica Provides Insight into the Evolution of Plant Parasitism.</title>
        <authorList>
            <person name="Yoshida S."/>
            <person name="Kim S."/>
            <person name="Wafula E.K."/>
            <person name="Tanskanen J."/>
            <person name="Kim Y.M."/>
            <person name="Honaas L."/>
            <person name="Yang Z."/>
            <person name="Spallek T."/>
            <person name="Conn C.E."/>
            <person name="Ichihashi Y."/>
            <person name="Cheong K."/>
            <person name="Cui S."/>
            <person name="Der J.P."/>
            <person name="Gundlach H."/>
            <person name="Jiao Y."/>
            <person name="Hori C."/>
            <person name="Ishida J.K."/>
            <person name="Kasahara H."/>
            <person name="Kiba T."/>
            <person name="Kim M.S."/>
            <person name="Koo N."/>
            <person name="Laohavisit A."/>
            <person name="Lee Y.H."/>
            <person name="Lumba S."/>
            <person name="McCourt P."/>
            <person name="Mortimer J.C."/>
            <person name="Mutuku J.M."/>
            <person name="Nomura T."/>
            <person name="Sasaki-Sekimoto Y."/>
            <person name="Seto Y."/>
            <person name="Wang Y."/>
            <person name="Wakatake T."/>
            <person name="Sakakibara H."/>
            <person name="Demura T."/>
            <person name="Yamaguchi S."/>
            <person name="Yoneyama K."/>
            <person name="Manabe R.I."/>
            <person name="Nelson D.C."/>
            <person name="Schulman A.H."/>
            <person name="Timko M.P."/>
            <person name="dePamphilis C.W."/>
            <person name="Choi D."/>
            <person name="Shirasu K."/>
        </authorList>
    </citation>
    <scope>NUCLEOTIDE SEQUENCE [LARGE SCALE GENOMIC DNA]</scope>
    <source>
        <strain evidence="2">cv. UVA1</strain>
    </source>
</reference>
<dbReference type="GO" id="GO:0016779">
    <property type="term" value="F:nucleotidyltransferase activity"/>
    <property type="evidence" value="ECO:0007669"/>
    <property type="project" value="UniProtKB-KW"/>
</dbReference>
<name>A0A5A7PAE5_STRAF</name>
<keyword evidence="2" id="KW-1185">Reference proteome</keyword>
<dbReference type="EMBL" id="BKCP01004294">
    <property type="protein sequence ID" value="GER29843.1"/>
    <property type="molecule type" value="Genomic_DNA"/>
</dbReference>
<evidence type="ECO:0000313" key="2">
    <source>
        <dbReference type="Proteomes" id="UP000325081"/>
    </source>
</evidence>